<dbReference type="Pfam" id="PF01943">
    <property type="entry name" value="Polysacc_synt"/>
    <property type="match status" value="1"/>
</dbReference>
<feature type="transmembrane region" description="Helical" evidence="6">
    <location>
        <begin position="310"/>
        <end position="330"/>
    </location>
</feature>
<dbReference type="Proteomes" id="UP001644719">
    <property type="component" value="Unassembled WGS sequence"/>
</dbReference>
<evidence type="ECO:0000256" key="6">
    <source>
        <dbReference type="SAM" id="Phobius"/>
    </source>
</evidence>
<evidence type="ECO:0000313" key="7">
    <source>
        <dbReference type="EMBL" id="NSG87226.1"/>
    </source>
</evidence>
<evidence type="ECO:0000256" key="5">
    <source>
        <dbReference type="ARBA" id="ARBA00023136"/>
    </source>
</evidence>
<keyword evidence="3 6" id="KW-0812">Transmembrane</keyword>
<keyword evidence="4 6" id="KW-1133">Transmembrane helix</keyword>
<feature type="transmembrane region" description="Helical" evidence="6">
    <location>
        <begin position="453"/>
        <end position="472"/>
    </location>
</feature>
<sequence>MSDKLFIKGTLILTLTGLVSRLMGFFYRIFLSHTIGAQGVGIYQLTLPVHAIVLAACCMGIQAAISRLCASFTALGKEKESRDALLLGTFLSMALCGLLSFLVYWNADFVASALLKEPRTAVLLRILAFSFPFSALHSCVNSFYYARKTTGIPAFILLLEQTSRIGSTYVIYLILISQKKEITPVIAAGGALFSELTATVACMLALGLDFSRENYKPGTGLLRRILRVFFCMSKGAHRNSPSAVKYISHIPPASAKNNTATSINVLLKEIAQIAVPHSVNRLLLTLLSGIEMVLIPQRLLLSGINQTDSLSVYGIFTGMALPLILFPATLTNSASVMLMPSVASLQALGHEKKIRHVIRRTCENCFFFGGFCTFFFFIFGKSLGNFLFHSETAGIYIRTLAFICPFLYTNTALESILNGLGSPDTCLFHNIAGVCIRIGFVFFSIPVLGIRGYFYGMLLSQLILTLLHFIYLNRLERV</sequence>
<feature type="transmembrane region" description="Helical" evidence="6">
    <location>
        <begin position="85"/>
        <end position="107"/>
    </location>
</feature>
<evidence type="ECO:0000256" key="3">
    <source>
        <dbReference type="ARBA" id="ARBA00022692"/>
    </source>
</evidence>
<feature type="transmembrane region" description="Helical" evidence="6">
    <location>
        <begin position="12"/>
        <end position="30"/>
    </location>
</feature>
<proteinExistence type="predicted"/>
<organism evidence="7 8">
    <name type="scientific">Blautia faecis</name>
    <dbReference type="NCBI Taxonomy" id="871665"/>
    <lineage>
        <taxon>Bacteria</taxon>
        <taxon>Bacillati</taxon>
        <taxon>Bacillota</taxon>
        <taxon>Clostridia</taxon>
        <taxon>Lachnospirales</taxon>
        <taxon>Lachnospiraceae</taxon>
        <taxon>Blautia</taxon>
    </lineage>
</organism>
<accession>A0ABX2HAL1</accession>
<feature type="transmembrane region" description="Helical" evidence="6">
    <location>
        <begin position="182"/>
        <end position="206"/>
    </location>
</feature>
<keyword evidence="5 6" id="KW-0472">Membrane</keyword>
<feature type="transmembrane region" description="Helical" evidence="6">
    <location>
        <begin position="156"/>
        <end position="176"/>
    </location>
</feature>
<feature type="transmembrane region" description="Helical" evidence="6">
    <location>
        <begin position="395"/>
        <end position="413"/>
    </location>
</feature>
<dbReference type="InterPro" id="IPR024923">
    <property type="entry name" value="PG_synth_SpoVB"/>
</dbReference>
<keyword evidence="8" id="KW-1185">Reference proteome</keyword>
<feature type="transmembrane region" description="Helical" evidence="6">
    <location>
        <begin position="365"/>
        <end position="383"/>
    </location>
</feature>
<dbReference type="RefSeq" id="WP_173770290.1">
    <property type="nucleotide sequence ID" value="NZ_JAAITS010000066.1"/>
</dbReference>
<feature type="transmembrane region" description="Helical" evidence="6">
    <location>
        <begin position="122"/>
        <end position="144"/>
    </location>
</feature>
<comment type="subcellular location">
    <subcellularLocation>
        <location evidence="1">Cell membrane</location>
        <topology evidence="1">Multi-pass membrane protein</topology>
    </subcellularLocation>
</comment>
<feature type="transmembrane region" description="Helical" evidence="6">
    <location>
        <begin position="42"/>
        <end position="65"/>
    </location>
</feature>
<dbReference type="PIRSF" id="PIRSF038958">
    <property type="entry name" value="PG_synth_SpoVB"/>
    <property type="match status" value="1"/>
</dbReference>
<name>A0ABX2HAL1_9FIRM</name>
<dbReference type="InterPro" id="IPR002797">
    <property type="entry name" value="Polysacc_synth"/>
</dbReference>
<keyword evidence="2" id="KW-1003">Cell membrane</keyword>
<dbReference type="PANTHER" id="PTHR30250:SF24">
    <property type="entry name" value="STAGE V SPORULATION PROTEIN B"/>
    <property type="match status" value="1"/>
</dbReference>
<evidence type="ECO:0000256" key="4">
    <source>
        <dbReference type="ARBA" id="ARBA00022989"/>
    </source>
</evidence>
<dbReference type="PANTHER" id="PTHR30250">
    <property type="entry name" value="PST FAMILY PREDICTED COLANIC ACID TRANSPORTER"/>
    <property type="match status" value="1"/>
</dbReference>
<comment type="caution">
    <text evidence="7">The sequence shown here is derived from an EMBL/GenBank/DDBJ whole genome shotgun (WGS) entry which is preliminary data.</text>
</comment>
<dbReference type="InterPro" id="IPR050833">
    <property type="entry name" value="Poly_Biosynth_Transport"/>
</dbReference>
<feature type="transmembrane region" description="Helical" evidence="6">
    <location>
        <begin position="425"/>
        <end position="447"/>
    </location>
</feature>
<gene>
    <name evidence="7" type="ORF">G5B17_17860</name>
</gene>
<evidence type="ECO:0000256" key="2">
    <source>
        <dbReference type="ARBA" id="ARBA00022475"/>
    </source>
</evidence>
<reference evidence="7 8" key="1">
    <citation type="journal article" date="2020" name="Cell Host Microbe">
        <title>Functional and Genomic Variation between Human-Derived Isolates of Lachnospiraceae Reveals Inter- and Intra-Species Diversity.</title>
        <authorList>
            <person name="Sorbara M.T."/>
            <person name="Littmann E.R."/>
            <person name="Fontana E."/>
            <person name="Moody T.U."/>
            <person name="Kohout C.E."/>
            <person name="Gjonbalaj M."/>
            <person name="Eaton V."/>
            <person name="Seok R."/>
            <person name="Leiner I.M."/>
            <person name="Pamer E.G."/>
        </authorList>
    </citation>
    <scope>NUCLEOTIDE SEQUENCE [LARGE SCALE GENOMIC DNA]</scope>
    <source>
        <strain evidence="7 8">MSK.17.74</strain>
    </source>
</reference>
<protein>
    <submittedName>
        <fullName evidence="7">Oligosaccharide flippase family protein</fullName>
    </submittedName>
</protein>
<dbReference type="EMBL" id="JAAITS010000066">
    <property type="protein sequence ID" value="NSG87226.1"/>
    <property type="molecule type" value="Genomic_DNA"/>
</dbReference>
<evidence type="ECO:0000256" key="1">
    <source>
        <dbReference type="ARBA" id="ARBA00004651"/>
    </source>
</evidence>
<evidence type="ECO:0000313" key="8">
    <source>
        <dbReference type="Proteomes" id="UP001644719"/>
    </source>
</evidence>